<dbReference type="OrthoDB" id="19261at2759"/>
<dbReference type="Gene3D" id="1.20.120.1770">
    <property type="match status" value="1"/>
</dbReference>
<feature type="chain" id="PRO_5033053769" description="Cytochrome b561 and DOMON domain-containing protein" evidence="10">
    <location>
        <begin position="24"/>
        <end position="364"/>
    </location>
</feature>
<dbReference type="EMBL" id="JADFTS010000003">
    <property type="protein sequence ID" value="KAF9615525.1"/>
    <property type="molecule type" value="Genomic_DNA"/>
</dbReference>
<dbReference type="SMART" id="SM00664">
    <property type="entry name" value="DoH"/>
    <property type="match status" value="1"/>
</dbReference>
<evidence type="ECO:0000256" key="10">
    <source>
        <dbReference type="SAM" id="SignalP"/>
    </source>
</evidence>
<dbReference type="InterPro" id="IPR045266">
    <property type="entry name" value="DOH_DOMON"/>
</dbReference>
<dbReference type="Pfam" id="PF03351">
    <property type="entry name" value="DOMON"/>
    <property type="match status" value="1"/>
</dbReference>
<comment type="caution">
    <text evidence="13">The sequence shown here is derived from an EMBL/GenBank/DDBJ whole genome shotgun (WGS) entry which is preliminary data.</text>
</comment>
<evidence type="ECO:0008006" key="15">
    <source>
        <dbReference type="Google" id="ProtNLM"/>
    </source>
</evidence>
<dbReference type="PROSITE" id="PS50836">
    <property type="entry name" value="DOMON"/>
    <property type="match status" value="1"/>
</dbReference>
<evidence type="ECO:0000256" key="3">
    <source>
        <dbReference type="ARBA" id="ARBA00022692"/>
    </source>
</evidence>
<proteinExistence type="predicted"/>
<keyword evidence="2" id="KW-0813">Transport</keyword>
<feature type="transmembrane region" description="Helical" evidence="9">
    <location>
        <begin position="306"/>
        <end position="329"/>
    </location>
</feature>
<evidence type="ECO:0000256" key="6">
    <source>
        <dbReference type="ARBA" id="ARBA00022989"/>
    </source>
</evidence>
<evidence type="ECO:0000259" key="12">
    <source>
        <dbReference type="PROSITE" id="PS50939"/>
    </source>
</evidence>
<dbReference type="InterPro" id="IPR017214">
    <property type="entry name" value="UCP037471"/>
</dbReference>
<evidence type="ECO:0000313" key="13">
    <source>
        <dbReference type="EMBL" id="KAF9615525.1"/>
    </source>
</evidence>
<dbReference type="CDD" id="cd08760">
    <property type="entry name" value="Cyt_b561_FRRS1_like"/>
    <property type="match status" value="1"/>
</dbReference>
<keyword evidence="3 9" id="KW-0812">Transmembrane</keyword>
<dbReference type="PANTHER" id="PTHR23130:SF171">
    <property type="entry name" value="OS01G0895300 PROTEIN"/>
    <property type="match status" value="1"/>
</dbReference>
<evidence type="ECO:0000256" key="4">
    <source>
        <dbReference type="ARBA" id="ARBA00022729"/>
    </source>
</evidence>
<feature type="transmembrane region" description="Helical" evidence="9">
    <location>
        <begin position="275"/>
        <end position="294"/>
    </location>
</feature>
<feature type="binding site" description="axial binding residue" evidence="8">
    <location>
        <position position="209"/>
    </location>
    <ligand>
        <name>heme b</name>
        <dbReference type="ChEBI" id="CHEBI:60344"/>
        <label>1</label>
    </ligand>
    <ligandPart>
        <name>Fe</name>
        <dbReference type="ChEBI" id="CHEBI:18248"/>
    </ligandPart>
</feature>
<accession>A0A835ICK7</accession>
<evidence type="ECO:0000256" key="5">
    <source>
        <dbReference type="ARBA" id="ARBA00022982"/>
    </source>
</evidence>
<evidence type="ECO:0000313" key="14">
    <source>
        <dbReference type="Proteomes" id="UP000631114"/>
    </source>
</evidence>
<keyword evidence="14" id="KW-1185">Reference proteome</keyword>
<feature type="domain" description="DOMON" evidence="11">
    <location>
        <begin position="54"/>
        <end position="165"/>
    </location>
</feature>
<comment type="subcellular location">
    <subcellularLocation>
        <location evidence="1">Membrane</location>
    </subcellularLocation>
</comment>
<dbReference type="InterPro" id="IPR005018">
    <property type="entry name" value="DOMON_domain"/>
</dbReference>
<keyword evidence="6 9" id="KW-1133">Transmembrane helix</keyword>
<dbReference type="CDD" id="cd09631">
    <property type="entry name" value="DOMON_DOH"/>
    <property type="match status" value="1"/>
</dbReference>
<dbReference type="Proteomes" id="UP000631114">
    <property type="component" value="Unassembled WGS sequence"/>
</dbReference>
<dbReference type="GO" id="GO:0046872">
    <property type="term" value="F:metal ion binding"/>
    <property type="evidence" value="ECO:0007669"/>
    <property type="project" value="UniProtKB-KW"/>
</dbReference>
<feature type="transmembrane region" description="Helical" evidence="9">
    <location>
        <begin position="341"/>
        <end position="362"/>
    </location>
</feature>
<evidence type="ECO:0000256" key="7">
    <source>
        <dbReference type="ARBA" id="ARBA00023136"/>
    </source>
</evidence>
<dbReference type="InterPro" id="IPR006593">
    <property type="entry name" value="Cyt_b561/ferric_Rdtase_TM"/>
</dbReference>
<protein>
    <recommendedName>
        <fullName evidence="15">Cytochrome b561 and DOMON domain-containing protein</fullName>
    </recommendedName>
</protein>
<dbReference type="PANTHER" id="PTHR23130">
    <property type="entry name" value="CYTOCHROME B561 AND DOMON DOMAIN-CONTAINING PROTEIN"/>
    <property type="match status" value="1"/>
</dbReference>
<keyword evidence="7 9" id="KW-0472">Membrane</keyword>
<dbReference type="GO" id="GO:0016020">
    <property type="term" value="C:membrane"/>
    <property type="evidence" value="ECO:0007669"/>
    <property type="project" value="UniProtKB-SubCell"/>
</dbReference>
<evidence type="ECO:0000256" key="8">
    <source>
        <dbReference type="PIRSR" id="PIRSR037471-1"/>
    </source>
</evidence>
<evidence type="ECO:0000256" key="9">
    <source>
        <dbReference type="SAM" id="Phobius"/>
    </source>
</evidence>
<evidence type="ECO:0000256" key="2">
    <source>
        <dbReference type="ARBA" id="ARBA00022448"/>
    </source>
</evidence>
<name>A0A835ICK7_9MAGN</name>
<reference evidence="13 14" key="1">
    <citation type="submission" date="2020-10" db="EMBL/GenBank/DDBJ databases">
        <title>The Coptis chinensis genome and diversification of protoberbering-type alkaloids.</title>
        <authorList>
            <person name="Wang B."/>
            <person name="Shu S."/>
            <person name="Song C."/>
            <person name="Liu Y."/>
        </authorList>
    </citation>
    <scope>NUCLEOTIDE SEQUENCE [LARGE SCALE GENOMIC DNA]</scope>
    <source>
        <strain evidence="13">HL-2020</strain>
        <tissue evidence="13">Leaf</tissue>
    </source>
</reference>
<gene>
    <name evidence="13" type="ORF">IFM89_024152</name>
</gene>
<keyword evidence="8" id="KW-0408">Iron</keyword>
<dbReference type="AlphaFoldDB" id="A0A835ICK7"/>
<feature type="domain" description="Cytochrome b561" evidence="12">
    <location>
        <begin position="172"/>
        <end position="364"/>
    </location>
</feature>
<feature type="transmembrane region" description="Helical" evidence="9">
    <location>
        <begin position="243"/>
        <end position="263"/>
    </location>
</feature>
<feature type="signal peptide" evidence="10">
    <location>
        <begin position="1"/>
        <end position="23"/>
    </location>
</feature>
<dbReference type="PIRSF" id="PIRSF037471">
    <property type="entry name" value="UCP037471"/>
    <property type="match status" value="1"/>
</dbReference>
<evidence type="ECO:0000259" key="11">
    <source>
        <dbReference type="PROSITE" id="PS50836"/>
    </source>
</evidence>
<dbReference type="SMART" id="SM00665">
    <property type="entry name" value="B561"/>
    <property type="match status" value="1"/>
</dbReference>
<keyword evidence="8" id="KW-0479">Metal-binding</keyword>
<feature type="binding site" description="axial binding residue" evidence="8">
    <location>
        <position position="310"/>
    </location>
    <ligand>
        <name>heme b</name>
        <dbReference type="ChEBI" id="CHEBI:60344"/>
        <label>1</label>
    </ligand>
    <ligandPart>
        <name>Fe</name>
        <dbReference type="ChEBI" id="CHEBI:18248"/>
    </ligandPart>
</feature>
<dbReference type="PROSITE" id="PS50939">
    <property type="entry name" value="CYTOCHROME_B561"/>
    <property type="match status" value="1"/>
</dbReference>
<organism evidence="13 14">
    <name type="scientific">Coptis chinensis</name>
    <dbReference type="NCBI Taxonomy" id="261450"/>
    <lineage>
        <taxon>Eukaryota</taxon>
        <taxon>Viridiplantae</taxon>
        <taxon>Streptophyta</taxon>
        <taxon>Embryophyta</taxon>
        <taxon>Tracheophyta</taxon>
        <taxon>Spermatophyta</taxon>
        <taxon>Magnoliopsida</taxon>
        <taxon>Ranunculales</taxon>
        <taxon>Ranunculaceae</taxon>
        <taxon>Coptidoideae</taxon>
        <taxon>Coptis</taxon>
    </lineage>
</organism>
<feature type="transmembrane region" description="Helical" evidence="9">
    <location>
        <begin position="210"/>
        <end position="231"/>
    </location>
</feature>
<sequence length="364" mass="40336">MGIKIYFTSIFLLSFVLSSLVSSQSDSCNSSPNLNGVVPFETTSLQCHPVWTAQDFILRYSQVSSNLWSFVLSTPNTNSYVAIGFSTNGRMVGSSAIVGWIPGDGMGVVKQYYLGATNPSQVVPDQGSLQLVNNSTAIIMESSRLYMSFQLNTTQPESRLLYAVGQTNIIPTSNNVLTQHQDKVSTRLNYASGQITTESRPYTRLRRAHGILNMLGWGILLLIGAMAARYLKHWDPIWFYSHSSIQLVAFMLGASGVIAGFVLEDFLSTNVDRHKTLGIFILVLGSLQVMAFLARPGKVSKVRKYWNWYHYIVGRVLIILAPANIFYGIHVGNEGNGWNAGYGVVLAILVLVAVCLEIRMWMRK</sequence>
<evidence type="ECO:0000256" key="1">
    <source>
        <dbReference type="ARBA" id="ARBA00004370"/>
    </source>
</evidence>
<feature type="binding site" description="axial binding residue" evidence="8">
    <location>
        <position position="274"/>
    </location>
    <ligand>
        <name>heme b</name>
        <dbReference type="ChEBI" id="CHEBI:60344"/>
        <label>1</label>
    </ligand>
    <ligandPart>
        <name>Fe</name>
        <dbReference type="ChEBI" id="CHEBI:18248"/>
    </ligandPart>
</feature>
<feature type="binding site" description="axial binding residue" evidence="8">
    <location>
        <position position="242"/>
    </location>
    <ligand>
        <name>heme b</name>
        <dbReference type="ChEBI" id="CHEBI:60344"/>
        <label>1</label>
    </ligand>
    <ligandPart>
        <name>Fe</name>
        <dbReference type="ChEBI" id="CHEBI:18248"/>
    </ligandPart>
</feature>
<keyword evidence="4 10" id="KW-0732">Signal</keyword>
<keyword evidence="5" id="KW-0249">Electron transport</keyword>